<dbReference type="InterPro" id="IPR017721">
    <property type="entry name" value="IorA"/>
</dbReference>
<dbReference type="Gene3D" id="3.30.70.20">
    <property type="match status" value="1"/>
</dbReference>
<evidence type="ECO:0000256" key="12">
    <source>
        <dbReference type="ARBA" id="ARBA00030514"/>
    </source>
</evidence>
<dbReference type="Gene3D" id="3.40.50.970">
    <property type="match status" value="2"/>
</dbReference>
<reference evidence="16 17" key="1">
    <citation type="submission" date="2024-03" db="EMBL/GenBank/DDBJ databases">
        <title>Human intestinal bacterial collection.</title>
        <authorList>
            <person name="Pauvert C."/>
            <person name="Hitch T.C.A."/>
            <person name="Clavel T."/>
        </authorList>
    </citation>
    <scope>NUCLEOTIDE SEQUENCE [LARGE SCALE GENOMIC DNA]</scope>
    <source>
        <strain evidence="16 17">CLA-JM-H44</strain>
    </source>
</reference>
<dbReference type="PANTHER" id="PTHR43710:SF5">
    <property type="entry name" value="INDOLEPYRUVATE FERREDOXIN OXIDOREDUCTASE ALPHA SUBUNIT"/>
    <property type="match status" value="1"/>
</dbReference>
<keyword evidence="7 14" id="KW-0479">Metal-binding</keyword>
<dbReference type="SUPFAM" id="SSF52922">
    <property type="entry name" value="TK C-terminal domain-like"/>
    <property type="match status" value="1"/>
</dbReference>
<keyword evidence="6 14" id="KW-0004">4Fe-4S</keyword>
<comment type="subunit">
    <text evidence="2">Heterodimer of the IorA and IorB subunits.</text>
</comment>
<dbReference type="Proteomes" id="UP001489509">
    <property type="component" value="Unassembled WGS sequence"/>
</dbReference>
<comment type="function">
    <text evidence="1 14">Catalyzes the ferredoxin-dependent oxidative decarboxylation of arylpyruvates.</text>
</comment>
<keyword evidence="10 14" id="KW-0408">Iron</keyword>
<evidence type="ECO:0000256" key="13">
    <source>
        <dbReference type="ARBA" id="ARBA00048332"/>
    </source>
</evidence>
<keyword evidence="8 14" id="KW-0249">Electron transport</keyword>
<dbReference type="SUPFAM" id="SSF52518">
    <property type="entry name" value="Thiamin diphosphate-binding fold (THDP-binding)"/>
    <property type="match status" value="2"/>
</dbReference>
<keyword evidence="11 14" id="KW-0411">Iron-sulfur</keyword>
<dbReference type="InterPro" id="IPR017896">
    <property type="entry name" value="4Fe4S_Fe-S-bd"/>
</dbReference>
<dbReference type="InterPro" id="IPR011766">
    <property type="entry name" value="TPP_enzyme_TPP-bd"/>
</dbReference>
<dbReference type="RefSeq" id="WP_349217622.1">
    <property type="nucleotide sequence ID" value="NZ_JBBMFD010000001.1"/>
</dbReference>
<accession>A0ABV1DWC7</accession>
<feature type="domain" description="4Fe-4S ferredoxin-type" evidence="15">
    <location>
        <begin position="521"/>
        <end position="548"/>
    </location>
</feature>
<evidence type="ECO:0000256" key="3">
    <source>
        <dbReference type="ARBA" id="ARBA00012812"/>
    </source>
</evidence>
<keyword evidence="17" id="KW-1185">Reference proteome</keyword>
<evidence type="ECO:0000256" key="2">
    <source>
        <dbReference type="ARBA" id="ARBA00011238"/>
    </source>
</evidence>
<gene>
    <name evidence="16" type="primary">iorA</name>
    <name evidence="16" type="ORF">WMO26_00735</name>
</gene>
<dbReference type="PROSITE" id="PS51379">
    <property type="entry name" value="4FE4S_FER_2"/>
    <property type="match status" value="2"/>
</dbReference>
<dbReference type="InterPro" id="IPR009014">
    <property type="entry name" value="Transketo_C/PFOR_II"/>
</dbReference>
<comment type="caution">
    <text evidence="16">The sequence shown here is derived from an EMBL/GenBank/DDBJ whole genome shotgun (WGS) entry which is preliminary data.</text>
</comment>
<dbReference type="NCBIfam" id="TIGR03336">
    <property type="entry name" value="IOR_alpha"/>
    <property type="match status" value="1"/>
</dbReference>
<evidence type="ECO:0000256" key="7">
    <source>
        <dbReference type="ARBA" id="ARBA00022723"/>
    </source>
</evidence>
<evidence type="ECO:0000256" key="6">
    <source>
        <dbReference type="ARBA" id="ARBA00022485"/>
    </source>
</evidence>
<evidence type="ECO:0000256" key="5">
    <source>
        <dbReference type="ARBA" id="ARBA00022448"/>
    </source>
</evidence>
<dbReference type="InterPro" id="IPR045025">
    <property type="entry name" value="HACL1-like"/>
</dbReference>
<evidence type="ECO:0000259" key="15">
    <source>
        <dbReference type="PROSITE" id="PS51379"/>
    </source>
</evidence>
<evidence type="ECO:0000313" key="16">
    <source>
        <dbReference type="EMBL" id="MEQ2439347.1"/>
    </source>
</evidence>
<dbReference type="EMBL" id="JBBMFD010000001">
    <property type="protein sequence ID" value="MEQ2439347.1"/>
    <property type="molecule type" value="Genomic_DNA"/>
</dbReference>
<evidence type="ECO:0000313" key="17">
    <source>
        <dbReference type="Proteomes" id="UP001489509"/>
    </source>
</evidence>
<evidence type="ECO:0000256" key="1">
    <source>
        <dbReference type="ARBA" id="ARBA00002995"/>
    </source>
</evidence>
<evidence type="ECO:0000256" key="10">
    <source>
        <dbReference type="ARBA" id="ARBA00023004"/>
    </source>
</evidence>
<protein>
    <recommendedName>
        <fullName evidence="4 14">Indolepyruvate oxidoreductase subunit IorA</fullName>
        <shortName evidence="14">IOR</shortName>
        <ecNumber evidence="3 14">1.2.7.8</ecNumber>
    </recommendedName>
    <alternativeName>
        <fullName evidence="12 14">Indolepyruvate ferredoxin oxidoreductase subunit alpha</fullName>
    </alternativeName>
</protein>
<comment type="catalytic activity">
    <reaction evidence="13 14">
        <text>indole-3-pyruvate + 2 oxidized [2Fe-2S]-[ferredoxin] + CoA = (indol-3-yl)acetyl-CoA + 2 reduced [2Fe-2S]-[ferredoxin] + CO2 + H(+)</text>
        <dbReference type="Rhea" id="RHEA:12645"/>
        <dbReference type="Rhea" id="RHEA-COMP:10000"/>
        <dbReference type="Rhea" id="RHEA-COMP:10001"/>
        <dbReference type="ChEBI" id="CHEBI:15378"/>
        <dbReference type="ChEBI" id="CHEBI:16526"/>
        <dbReference type="ChEBI" id="CHEBI:17640"/>
        <dbReference type="ChEBI" id="CHEBI:33737"/>
        <dbReference type="ChEBI" id="CHEBI:33738"/>
        <dbReference type="ChEBI" id="CHEBI:57271"/>
        <dbReference type="ChEBI" id="CHEBI:57287"/>
        <dbReference type="EC" id="1.2.7.8"/>
    </reaction>
</comment>
<feature type="domain" description="4Fe-4S ferredoxin-type" evidence="15">
    <location>
        <begin position="549"/>
        <end position="578"/>
    </location>
</feature>
<dbReference type="Pfam" id="PF00037">
    <property type="entry name" value="Fer4"/>
    <property type="match status" value="1"/>
</dbReference>
<evidence type="ECO:0000256" key="8">
    <source>
        <dbReference type="ARBA" id="ARBA00022982"/>
    </source>
</evidence>
<keyword evidence="5 14" id="KW-0813">Transport</keyword>
<organism evidence="16 17">
    <name type="scientific">Solibaculum intestinale</name>
    <dbReference type="NCBI Taxonomy" id="3133165"/>
    <lineage>
        <taxon>Bacteria</taxon>
        <taxon>Bacillati</taxon>
        <taxon>Bacillota</taxon>
        <taxon>Clostridia</taxon>
        <taxon>Eubacteriales</taxon>
        <taxon>Oscillospiraceae</taxon>
        <taxon>Solibaculum</taxon>
    </lineage>
</organism>
<dbReference type="PANTHER" id="PTHR43710">
    <property type="entry name" value="2-HYDROXYACYL-COA LYASE"/>
    <property type="match status" value="1"/>
</dbReference>
<evidence type="ECO:0000256" key="9">
    <source>
        <dbReference type="ARBA" id="ARBA00023002"/>
    </source>
</evidence>
<evidence type="ECO:0000256" key="4">
    <source>
        <dbReference type="ARBA" id="ARBA00017710"/>
    </source>
</evidence>
<name>A0ABV1DWC7_9FIRM</name>
<dbReference type="InterPro" id="IPR029061">
    <property type="entry name" value="THDP-binding"/>
</dbReference>
<dbReference type="EC" id="1.2.7.8" evidence="3 14"/>
<evidence type="ECO:0000256" key="14">
    <source>
        <dbReference type="PIRNR" id="PIRNR006439"/>
    </source>
</evidence>
<proteinExistence type="predicted"/>
<dbReference type="CDD" id="cd02008">
    <property type="entry name" value="TPP_IOR_alpha"/>
    <property type="match status" value="1"/>
</dbReference>
<dbReference type="InterPro" id="IPR002880">
    <property type="entry name" value="Pyrv_Fd/Flavodoxin_OxRdtase_N"/>
</dbReference>
<sequence length="580" mass="62980">MKKLFLGNEAVARGLYEAGCRVISSYPGTPSTEITEYAATYDEMYSEWAPNEKVACEVAIGASMGGARAFSAMKHVGLNVAADPLYTASYTGVNGGLVIAVADDPGMHSSQNEQDSRHHAIASKIPMLEPADSAECLAFTKRAFELSEEYDTPFFIRLCTRISHSRSLVETTDRVEPPLKEYVKNPAKNVMMPAMARGRHVFVEKRMKALAEFAEFCDLNRTEYYDTSIGIIASGASYQYAKEALGENASYLKLGMVNPLPVKLIEDFAAKCDKVYVVEELDDIIETHCRKFGISVIGKELFPLTGELSQAIVAEKILGEEKQTLSLKDEIPVRPPVMCCGCPHRGLFYALKRENVFVSGDIGCYTLGSQPPLSAIDTCVCMGASVSGLHGFNTARGAEQAKKAVAVIGDSTFIHSGITSLIDIAYNKGISTIVILDNSITGMTGHQQNPTTGYTIKGDPTAAVSLEKLVQAVGIHRVRVVDPYDLKETQKALKEELAVEEPSVIIARRPCALLKYVKHKPSLKVDREKCRSCKACLRIGCPAISMREGKAVIDHTQCVGCGLCEDLCKFGAIVGGEADK</sequence>
<dbReference type="GO" id="GO:0043805">
    <property type="term" value="F:indolepyruvate ferredoxin oxidoreductase activity"/>
    <property type="evidence" value="ECO:0007669"/>
    <property type="project" value="UniProtKB-EC"/>
</dbReference>
<evidence type="ECO:0000256" key="11">
    <source>
        <dbReference type="ARBA" id="ARBA00023014"/>
    </source>
</evidence>
<dbReference type="Pfam" id="PF01855">
    <property type="entry name" value="POR_N"/>
    <property type="match status" value="1"/>
</dbReference>
<dbReference type="CDD" id="cd07034">
    <property type="entry name" value="TPP_PYR_PFOR_IOR-alpha_like"/>
    <property type="match status" value="1"/>
</dbReference>
<dbReference type="Pfam" id="PF02775">
    <property type="entry name" value="TPP_enzyme_C"/>
    <property type="match status" value="1"/>
</dbReference>
<comment type="cofactor">
    <cofactor evidence="14">
        <name>[4Fe-4S] cluster</name>
        <dbReference type="ChEBI" id="CHEBI:49883"/>
    </cofactor>
    <text evidence="14">Binds 2 [4Fe-4S] clusters. In this family the first cluster has a non-standard and varying [4Fe-4S] binding motif CX(2)CX(2)CX(4-5)CP.</text>
</comment>
<dbReference type="Gene3D" id="3.40.50.920">
    <property type="match status" value="1"/>
</dbReference>
<keyword evidence="9 14" id="KW-0560">Oxidoreductase</keyword>
<dbReference type="PIRSF" id="PIRSF006439">
    <property type="entry name" value="Indolepyruvate_ferr_oxidored"/>
    <property type="match status" value="1"/>
</dbReference>